<evidence type="ECO:0000313" key="3">
    <source>
        <dbReference type="Proteomes" id="UP000193920"/>
    </source>
</evidence>
<feature type="region of interest" description="Disordered" evidence="1">
    <location>
        <begin position="953"/>
        <end position="983"/>
    </location>
</feature>
<dbReference type="Proteomes" id="UP000193920">
    <property type="component" value="Unassembled WGS sequence"/>
</dbReference>
<accession>A0A1Y2DCP0</accession>
<sequence>MDYIDEYYLKKIFVEARLAKYPDEFQILNKNFTIENSNYYLNSVELKFEEFTNPIKYNNKNEETIFKILMKILILYMLKKSTYTYNKSPLERWVEEFKFKYNKRCVCIIEFIGKNLACRAIVRNGDLRYIERKEIYGQVIHIIDENNNFVTGNNYSVWFGNNMIKANEDGEFIIPYGNKRNESHIILSDGEFAKKYNFTHEKEEYSSDINFILNNESITMGNKATLIVRIAPKLLYNVPIPCELIENAELNISIKSIDNISVDKTFTDVKFKSETDATFEFTVPENVASITASLKGSIKISSQSGNKKYEIDESKTFNFNEIDSHDEFIDIQLKKNNSGYYLIVLGKNGEVISNYVVLLKMEHIFVKKIMDTTLQTDENGIIELGKLPYIRKLTCNINNNYKSWDIISKHCNTPNQIVISEGDVINIAYPYDIKELQNYPNLWGLFKILPSNYKAIVEDLSDKIKFDTSNSIISIENLKAGCYSMQLDYPYENGDINIIVGFKDKVQHVTKLVEGLDDNLYYKLDNKDETFPLQIIPAIDNDNLNIELLSNDQSTLRVHVILSNFIPLQNYYNKFYMSTSYPIMSSSFLDVEYLYNNHIEIPNEKLYIQSRKLNKNLLGNMLRKPTSILVPFENKKAVEEKEDAYNDGLIGNASGMNRVLKKNVMNPGYYGYDAGYSNHGNSLFNSFNYNFLSHPGKCLCNLIPDETGKVSIPLSLIDEDYSYVEIIAVNSYGSISKVIDNCKSLTTMSQSTIDVSMASKLKSNKFYIEKRETTTVAADNSLEIIASSGTRITTVESIAKVLFLATIINPKISNDVNEFTPIITKWESFNFKDKCQKYSSHICNELNFYLYFKDREFFNQVIKPFIKSKLIKSFIDKWLLKEDLIEYVEDSVKFNALNDFEIILLYYAFKENNVIAEKLKNHLKNKIDRMEKNNKLNVSEMKKIFDTIIENGEEIKRDDDDDEDEDKLEMEEEEEKEEERPMLNQMSTTTMNKISNESYNSFNTFGDEVAMDMDDEPIKRGGPRLYRSFRAAPMQAARAMPSLPPMSPSVGRMRGMTSSLMALPRAAKRMNNDSINKLLDVSTKVKTQGPMFYEEIEKTTVWSETGNWKSSINETINIEMNMFWKDVFESSDPEGRILSKNFINIINKSFSELIFACALMDLPLIGKDNQEVTINPQIYRIKTKSNIIVLYKQLMESEYQKNDSIFCLRSYFDREKSLLMKNDDESSSKVNPSDFEPGRVYGCEIIITNVSLSTKFLDILYQIPNGAISVCSGKKTTIEQIKLNKYSSKNIKFYFYFPKIGEYIHTPVYISHKETYVVAVSPETKINVSTNRNEDKVFESWIDIANYGKSEDVLKWLKTNSSSTKQLDQIYWRLKDKSFFDSVIKLFNSNYEYDEILWSYGFYHNNVKIALEYLLNNKKYLNNHEFIYLECNKIIIDKIESKEFTLLDYYPLINKRVHKLPEENGSKMIMNKEFSDYYDDLLIYLINKPLNSYTSRDYLQFICCLLLQDRVAEAITIFKIFEKRFINKDVIKSDSLNGLIQRDYIASYLDFYNEKYIDEHQDKKLKIARERSLKYDNYPIKNWNNMFSEIIQSIKYLDDNGEAVNINDLEDKENTTLKVNNLIENTPLLEMKIDNQTLHIKYRNITQCKICYYPVDFEMQFSVQPFILSENSKNENDEKKSNVSYTMPKDVELITLPEDKQSIDVPINKNYIQQHSIIEIQGCHDYFIKSKCIYQPSKLSTQINENLGILRVFKPNPDIKNKEKPFVIAPGVYVKVYSKNKRGKVSFWKDGYTDLLGRFDYITVSSNSDILDIEKLSILILFNDTMGEIKEVKPPKI</sequence>
<dbReference type="STRING" id="1754190.A0A1Y2DCP0"/>
<evidence type="ECO:0000256" key="1">
    <source>
        <dbReference type="SAM" id="MobiDB-lite"/>
    </source>
</evidence>
<reference evidence="2 3" key="1">
    <citation type="submission" date="2016-08" db="EMBL/GenBank/DDBJ databases">
        <title>A Parts List for Fungal Cellulosomes Revealed by Comparative Genomics.</title>
        <authorList>
            <consortium name="DOE Joint Genome Institute"/>
            <person name="Haitjema C.H."/>
            <person name="Gilmore S.P."/>
            <person name="Henske J.K."/>
            <person name="Solomon K.V."/>
            <person name="De Groot R."/>
            <person name="Kuo A."/>
            <person name="Mondo S.J."/>
            <person name="Salamov A.A."/>
            <person name="Labutti K."/>
            <person name="Zhao Z."/>
            <person name="Chiniquy J."/>
            <person name="Barry K."/>
            <person name="Brewer H.M."/>
            <person name="Purvine S.O."/>
            <person name="Wright A.T."/>
            <person name="Boxma B."/>
            <person name="Van Alen T."/>
            <person name="Hackstein J.H."/>
            <person name="Baker S.E."/>
            <person name="Grigoriev I.V."/>
            <person name="O'Malley M.A."/>
        </authorList>
    </citation>
    <scope>NUCLEOTIDE SEQUENCE [LARGE SCALE GENOMIC DNA]</scope>
    <source>
        <strain evidence="2 3">G1</strain>
    </source>
</reference>
<name>A0A1Y2DCP0_9FUNG</name>
<organism evidence="2 3">
    <name type="scientific">Neocallimastix californiae</name>
    <dbReference type="NCBI Taxonomy" id="1754190"/>
    <lineage>
        <taxon>Eukaryota</taxon>
        <taxon>Fungi</taxon>
        <taxon>Fungi incertae sedis</taxon>
        <taxon>Chytridiomycota</taxon>
        <taxon>Chytridiomycota incertae sedis</taxon>
        <taxon>Neocallimastigomycetes</taxon>
        <taxon>Neocallimastigales</taxon>
        <taxon>Neocallimastigaceae</taxon>
        <taxon>Neocallimastix</taxon>
    </lineage>
</organism>
<comment type="caution">
    <text evidence="2">The sequence shown here is derived from an EMBL/GenBank/DDBJ whole genome shotgun (WGS) entry which is preliminary data.</text>
</comment>
<dbReference type="OrthoDB" id="17798at2759"/>
<dbReference type="EMBL" id="MCOG01000071">
    <property type="protein sequence ID" value="ORY57042.1"/>
    <property type="molecule type" value="Genomic_DNA"/>
</dbReference>
<evidence type="ECO:0000313" key="2">
    <source>
        <dbReference type="EMBL" id="ORY57042.1"/>
    </source>
</evidence>
<keyword evidence="3" id="KW-1185">Reference proteome</keyword>
<gene>
    <name evidence="2" type="ORF">LY90DRAFT_506577</name>
</gene>
<feature type="compositionally biased region" description="Acidic residues" evidence="1">
    <location>
        <begin position="959"/>
        <end position="977"/>
    </location>
</feature>
<proteinExistence type="predicted"/>
<protein>
    <submittedName>
        <fullName evidence="2">Uncharacterized protein</fullName>
    </submittedName>
</protein>